<proteinExistence type="inferred from homology"/>
<evidence type="ECO:0000313" key="13">
    <source>
        <dbReference type="EMBL" id="MBG9986385.1"/>
    </source>
</evidence>
<feature type="binding site" evidence="11">
    <location>
        <position position="218"/>
    </location>
    <ligand>
        <name>FMN</name>
        <dbReference type="ChEBI" id="CHEBI:58210"/>
    </ligand>
</feature>
<feature type="binding site" evidence="11">
    <location>
        <begin position="269"/>
        <end position="271"/>
    </location>
    <ligand>
        <name>FMN</name>
        <dbReference type="ChEBI" id="CHEBI:58210"/>
    </ligand>
</feature>
<dbReference type="RefSeq" id="WP_197115308.1">
    <property type="nucleotide sequence ID" value="NZ_JACBXQ010000003.1"/>
</dbReference>
<comment type="caution">
    <text evidence="11">Lacks conserved residue(s) required for the propagation of feature annotation.</text>
</comment>
<feature type="binding site" evidence="11">
    <location>
        <begin position="290"/>
        <end position="291"/>
    </location>
    <ligand>
        <name>FMN</name>
        <dbReference type="ChEBI" id="CHEBI:58210"/>
    </ligand>
</feature>
<feature type="binding site" evidence="11">
    <location>
        <position position="131"/>
    </location>
    <ligand>
        <name>FMN</name>
        <dbReference type="ChEBI" id="CHEBI:58210"/>
    </ligand>
</feature>
<dbReference type="PANTHER" id="PTHR43665:SF1">
    <property type="entry name" value="ISOPENTENYL-DIPHOSPHATE DELTA-ISOMERASE"/>
    <property type="match status" value="1"/>
</dbReference>
<evidence type="ECO:0000256" key="5">
    <source>
        <dbReference type="ARBA" id="ARBA00022723"/>
    </source>
</evidence>
<keyword evidence="4 11" id="KW-0288">FMN</keyword>
<evidence type="ECO:0000256" key="11">
    <source>
        <dbReference type="HAMAP-Rule" id="MF_00354"/>
    </source>
</evidence>
<evidence type="ECO:0000256" key="10">
    <source>
        <dbReference type="ARBA" id="ARBA00025810"/>
    </source>
</evidence>
<evidence type="ECO:0000256" key="3">
    <source>
        <dbReference type="ARBA" id="ARBA00022630"/>
    </source>
</evidence>
<dbReference type="PANTHER" id="PTHR43665">
    <property type="entry name" value="ISOPENTENYL-DIPHOSPHATE DELTA-ISOMERASE"/>
    <property type="match status" value="1"/>
</dbReference>
<evidence type="ECO:0000259" key="12">
    <source>
        <dbReference type="Pfam" id="PF01070"/>
    </source>
</evidence>
<dbReference type="NCBIfam" id="TIGR02151">
    <property type="entry name" value="IPP_isom_2"/>
    <property type="match status" value="1"/>
</dbReference>
<comment type="subunit">
    <text evidence="10 11">Homooctamer. Dimer of tetramers.</text>
</comment>
<keyword evidence="2 11" id="KW-0963">Cytoplasm</keyword>
<feature type="binding site" evidence="11">
    <location>
        <position position="162"/>
    </location>
    <ligand>
        <name>Mg(2+)</name>
        <dbReference type="ChEBI" id="CHEBI:18420"/>
    </ligand>
</feature>
<feature type="binding site" evidence="11">
    <location>
        <begin position="15"/>
        <end position="16"/>
    </location>
    <ligand>
        <name>substrate</name>
    </ligand>
</feature>
<feature type="binding site" evidence="11">
    <location>
        <position position="193"/>
    </location>
    <ligand>
        <name>FMN</name>
        <dbReference type="ChEBI" id="CHEBI:58210"/>
    </ligand>
</feature>
<comment type="subcellular location">
    <subcellularLocation>
        <location evidence="11">Cytoplasm</location>
    </subcellularLocation>
</comment>
<gene>
    <name evidence="11" type="primary">fni</name>
    <name evidence="13" type="ORF">HZY91_05700</name>
</gene>
<evidence type="ECO:0000256" key="7">
    <source>
        <dbReference type="ARBA" id="ARBA00022857"/>
    </source>
</evidence>
<evidence type="ECO:0000256" key="1">
    <source>
        <dbReference type="ARBA" id="ARBA00001917"/>
    </source>
</evidence>
<dbReference type="SUPFAM" id="SSF51395">
    <property type="entry name" value="FMN-linked oxidoreductases"/>
    <property type="match status" value="1"/>
</dbReference>
<comment type="function">
    <text evidence="11">Involved in the biosynthesis of isoprenoids. Catalyzes the 1,3-allylic rearrangement of the homoallylic substrate isopentenyl (IPP) to its allylic isomer, dimethylallyl diphosphate (DMAPP).</text>
</comment>
<keyword evidence="8 11" id="KW-0414">Isoprene biosynthesis</keyword>
<dbReference type="InterPro" id="IPR011179">
    <property type="entry name" value="IPdP_isomerase"/>
</dbReference>
<dbReference type="CDD" id="cd02811">
    <property type="entry name" value="IDI-2_FMN"/>
    <property type="match status" value="1"/>
</dbReference>
<dbReference type="EMBL" id="JACBXQ010000003">
    <property type="protein sequence ID" value="MBG9986385.1"/>
    <property type="molecule type" value="Genomic_DNA"/>
</dbReference>
<keyword evidence="7 11" id="KW-0521">NADP</keyword>
<evidence type="ECO:0000313" key="14">
    <source>
        <dbReference type="Proteomes" id="UP000721415"/>
    </source>
</evidence>
<evidence type="ECO:0000256" key="8">
    <source>
        <dbReference type="ARBA" id="ARBA00023229"/>
    </source>
</evidence>
<comment type="cofactor">
    <cofactor evidence="1 11">
        <name>FMN</name>
        <dbReference type="ChEBI" id="CHEBI:58210"/>
    </cofactor>
</comment>
<keyword evidence="9 11" id="KW-0413">Isomerase</keyword>
<evidence type="ECO:0000256" key="6">
    <source>
        <dbReference type="ARBA" id="ARBA00022842"/>
    </source>
</evidence>
<keyword evidence="14" id="KW-1185">Reference proteome</keyword>
<protein>
    <recommendedName>
        <fullName evidence="11">Isopentenyl-diphosphate delta-isomerase</fullName>
        <shortName evidence="11">IPP isomerase</shortName>
        <ecNumber evidence="11">5.3.3.2</ecNumber>
    </recommendedName>
    <alternativeName>
        <fullName evidence="11">Isopentenyl diphosphate:dimethylallyl diphosphate isomerase</fullName>
    </alternativeName>
    <alternativeName>
        <fullName evidence="11">Isopentenyl pyrophosphate isomerase</fullName>
    </alternativeName>
    <alternativeName>
        <fullName evidence="11">Type 2 isopentenyl diphosphate isomerase</fullName>
        <shortName evidence="11">IDI-2</shortName>
    </alternativeName>
</protein>
<feature type="domain" description="FMN-dependent dehydrogenase" evidence="12">
    <location>
        <begin position="174"/>
        <end position="335"/>
    </location>
</feature>
<reference evidence="13 14" key="1">
    <citation type="submission" date="2020-07" db="EMBL/GenBank/DDBJ databases">
        <title>Facklamia lactis sp. nov., isolated from raw milk.</title>
        <authorList>
            <person name="Doll E.V."/>
            <person name="Huptas C."/>
            <person name="Staib L."/>
            <person name="Wenning M."/>
            <person name="Scherer S."/>
        </authorList>
    </citation>
    <scope>NUCLEOTIDE SEQUENCE [LARGE SCALE GENOMIC DNA]</scope>
    <source>
        <strain evidence="13 14">DSM 111018</strain>
    </source>
</reference>
<dbReference type="Proteomes" id="UP000721415">
    <property type="component" value="Unassembled WGS sequence"/>
</dbReference>
<dbReference type="InterPro" id="IPR000262">
    <property type="entry name" value="FMN-dep_DH"/>
</dbReference>
<keyword evidence="5 11" id="KW-0479">Metal-binding</keyword>
<dbReference type="EC" id="5.3.3.2" evidence="11"/>
<comment type="caution">
    <text evidence="13">The sequence shown here is derived from an EMBL/GenBank/DDBJ whole genome shotgun (WGS) entry which is preliminary data.</text>
</comment>
<comment type="cofactor">
    <cofactor evidence="11">
        <name>NADPH</name>
        <dbReference type="ChEBI" id="CHEBI:57783"/>
    </cofactor>
</comment>
<dbReference type="Pfam" id="PF01070">
    <property type="entry name" value="FMN_dh"/>
    <property type="match status" value="1"/>
</dbReference>
<dbReference type="GO" id="GO:0004452">
    <property type="term" value="F:isopentenyl-diphosphate delta-isomerase activity"/>
    <property type="evidence" value="ECO:0007669"/>
    <property type="project" value="UniProtKB-EC"/>
</dbReference>
<evidence type="ECO:0000256" key="9">
    <source>
        <dbReference type="ARBA" id="ARBA00023235"/>
    </source>
</evidence>
<feature type="binding site" evidence="11">
    <location>
        <position position="102"/>
    </location>
    <ligand>
        <name>FMN</name>
        <dbReference type="ChEBI" id="CHEBI:58210"/>
    </ligand>
</feature>
<feature type="binding site" evidence="11">
    <location>
        <position position="161"/>
    </location>
    <ligand>
        <name>substrate</name>
    </ligand>
</feature>
<accession>A0ABS0LSE7</accession>
<comment type="cofactor">
    <cofactor evidence="11">
        <name>Mg(2+)</name>
        <dbReference type="ChEBI" id="CHEBI:18420"/>
    </cofactor>
</comment>
<comment type="catalytic activity">
    <reaction evidence="11">
        <text>isopentenyl diphosphate = dimethylallyl diphosphate</text>
        <dbReference type="Rhea" id="RHEA:23284"/>
        <dbReference type="ChEBI" id="CHEBI:57623"/>
        <dbReference type="ChEBI" id="CHEBI:128769"/>
        <dbReference type="EC" id="5.3.3.2"/>
    </reaction>
</comment>
<sequence length="369" mass="40996">MTQFKSQDPSLSQQRKADHIRLALDQQNDIKVNPFDQIRFVHHSLANIRLEEIDLSTSWANSYHPFPFYINGMTGGHTQSKEYNYRLAVVARETGLAMGVGSVSAALSDPTVKETYTIIREANPQGFILANLGAHHGLENAQKAVDLLQANALQIHLNLPQEVVMPEGDRDFRSWAKNIEEIVNGLSVPVIIKEVGFGMSQETIQKLIHLGVHTIDISGRGGTNFVHIENDRRDTLDFSDLGSWGQTTPESLLEASHHLHEVEILASGGIRHSLDIVKSLALGARSAGIAGKFLHSVAHEGIDPTIQLVNQWKTAIQHMMLLLNCKSIHDLQATDIVLTHSLLDWAKSRQIDFQTLANRSKKELDNSND</sequence>
<evidence type="ECO:0000256" key="2">
    <source>
        <dbReference type="ARBA" id="ARBA00022490"/>
    </source>
</evidence>
<dbReference type="Gene3D" id="3.20.20.70">
    <property type="entry name" value="Aldolase class I"/>
    <property type="match status" value="1"/>
</dbReference>
<keyword evidence="3 11" id="KW-0285">Flavoprotein</keyword>
<dbReference type="HAMAP" id="MF_00354">
    <property type="entry name" value="Idi_2"/>
    <property type="match status" value="1"/>
</dbReference>
<name>A0ABS0LSE7_9LACT</name>
<evidence type="ECO:0000256" key="4">
    <source>
        <dbReference type="ARBA" id="ARBA00022643"/>
    </source>
</evidence>
<dbReference type="InterPro" id="IPR013785">
    <property type="entry name" value="Aldolase_TIM"/>
</dbReference>
<organism evidence="13 14">
    <name type="scientific">Facklamia lactis</name>
    <dbReference type="NCBI Taxonomy" id="2749967"/>
    <lineage>
        <taxon>Bacteria</taxon>
        <taxon>Bacillati</taxon>
        <taxon>Bacillota</taxon>
        <taxon>Bacilli</taxon>
        <taxon>Lactobacillales</taxon>
        <taxon>Aerococcaceae</taxon>
        <taxon>Facklamia</taxon>
    </lineage>
</organism>
<feature type="binding site" evidence="11">
    <location>
        <position position="223"/>
    </location>
    <ligand>
        <name>FMN</name>
        <dbReference type="ChEBI" id="CHEBI:58210"/>
    </ligand>
</feature>
<dbReference type="PIRSF" id="PIRSF003314">
    <property type="entry name" value="IPP_isomerase"/>
    <property type="match status" value="1"/>
</dbReference>
<keyword evidence="6 11" id="KW-0460">Magnesium</keyword>
<comment type="similarity">
    <text evidence="11">Belongs to the IPP isomerase type 2 family.</text>
</comment>
<feature type="binding site" evidence="11">
    <location>
        <begin position="72"/>
        <end position="74"/>
    </location>
    <ligand>
        <name>FMN</name>
        <dbReference type="ChEBI" id="CHEBI:58210"/>
    </ligand>
</feature>